<dbReference type="InterPro" id="IPR018506">
    <property type="entry name" value="Cyt_B5_heme-BS"/>
</dbReference>
<feature type="domain" description="Cytochrome b5 heme-binding" evidence="16">
    <location>
        <begin position="10"/>
        <end position="86"/>
    </location>
</feature>
<evidence type="ECO:0000256" key="3">
    <source>
        <dbReference type="ARBA" id="ARBA00022617"/>
    </source>
</evidence>
<evidence type="ECO:0000256" key="5">
    <source>
        <dbReference type="ARBA" id="ARBA00022723"/>
    </source>
</evidence>
<dbReference type="FunFam" id="3.10.120.10:FF:000002">
    <property type="entry name" value="Cytochrome b5 type B"/>
    <property type="match status" value="1"/>
</dbReference>
<reference evidence="17" key="2">
    <citation type="submission" date="2023-03" db="EMBL/GenBank/DDBJ databases">
        <authorList>
            <person name="Inwood S.N."/>
            <person name="Skelly J.G."/>
            <person name="Guhlin J."/>
            <person name="Harrop T.W.R."/>
            <person name="Goldson S.G."/>
            <person name="Dearden P.K."/>
        </authorList>
    </citation>
    <scope>NUCLEOTIDE SEQUENCE</scope>
    <source>
        <strain evidence="17">Irish</strain>
        <tissue evidence="17">Whole body</tissue>
    </source>
</reference>
<keyword evidence="8" id="KW-0249">Electron transport</keyword>
<feature type="compositionally biased region" description="Low complexity" evidence="15">
    <location>
        <begin position="102"/>
        <end position="115"/>
    </location>
</feature>
<keyword evidence="9 14" id="KW-0408">Iron</keyword>
<evidence type="ECO:0000256" key="12">
    <source>
        <dbReference type="ARBA" id="ARBA00038168"/>
    </source>
</evidence>
<evidence type="ECO:0000313" key="18">
    <source>
        <dbReference type="Proteomes" id="UP001168990"/>
    </source>
</evidence>
<dbReference type="PANTHER" id="PTHR19359">
    <property type="entry name" value="CYTOCHROME B5"/>
    <property type="match status" value="1"/>
</dbReference>
<keyword evidence="6" id="KW-0256">Endoplasmic reticulum</keyword>
<dbReference type="Gene3D" id="3.10.120.10">
    <property type="entry name" value="Cytochrome b5-like heme/steroid binding domain"/>
    <property type="match status" value="1"/>
</dbReference>
<keyword evidence="3 14" id="KW-0349">Heme</keyword>
<evidence type="ECO:0000256" key="11">
    <source>
        <dbReference type="ARBA" id="ARBA00037877"/>
    </source>
</evidence>
<keyword evidence="14" id="KW-1133">Transmembrane helix</keyword>
<organism evidence="17 18">
    <name type="scientific">Microctonus aethiopoides</name>
    <dbReference type="NCBI Taxonomy" id="144406"/>
    <lineage>
        <taxon>Eukaryota</taxon>
        <taxon>Metazoa</taxon>
        <taxon>Ecdysozoa</taxon>
        <taxon>Arthropoda</taxon>
        <taxon>Hexapoda</taxon>
        <taxon>Insecta</taxon>
        <taxon>Pterygota</taxon>
        <taxon>Neoptera</taxon>
        <taxon>Endopterygota</taxon>
        <taxon>Hymenoptera</taxon>
        <taxon>Apocrita</taxon>
        <taxon>Ichneumonoidea</taxon>
        <taxon>Braconidae</taxon>
        <taxon>Euphorinae</taxon>
        <taxon>Microctonus</taxon>
    </lineage>
</organism>
<name>A0AA39FMS2_9HYME</name>
<evidence type="ECO:0000256" key="7">
    <source>
        <dbReference type="ARBA" id="ARBA00022848"/>
    </source>
</evidence>
<evidence type="ECO:0000256" key="15">
    <source>
        <dbReference type="SAM" id="MobiDB-lite"/>
    </source>
</evidence>
<dbReference type="InterPro" id="IPR001199">
    <property type="entry name" value="Cyt_B5-like_heme/steroid-bd"/>
</dbReference>
<keyword evidence="18" id="KW-1185">Reference proteome</keyword>
<dbReference type="InterPro" id="IPR050668">
    <property type="entry name" value="Cytochrome_b5"/>
</dbReference>
<evidence type="ECO:0000256" key="13">
    <source>
        <dbReference type="ARBA" id="ARBA00039806"/>
    </source>
</evidence>
<evidence type="ECO:0000256" key="1">
    <source>
        <dbReference type="ARBA" id="ARBA00004131"/>
    </source>
</evidence>
<dbReference type="InterPro" id="IPR036400">
    <property type="entry name" value="Cyt_B5-like_heme/steroid_sf"/>
</dbReference>
<evidence type="ECO:0000256" key="4">
    <source>
        <dbReference type="ARBA" id="ARBA00022692"/>
    </source>
</evidence>
<accession>A0AA39FMS2</accession>
<comment type="caution">
    <text evidence="17">The sequence shown here is derived from an EMBL/GenBank/DDBJ whole genome shotgun (WGS) entry which is preliminary data.</text>
</comment>
<dbReference type="AlphaFoldDB" id="A0AA39FMS2"/>
<evidence type="ECO:0000256" key="10">
    <source>
        <dbReference type="ARBA" id="ARBA00023136"/>
    </source>
</evidence>
<evidence type="ECO:0000256" key="8">
    <source>
        <dbReference type="ARBA" id="ARBA00022982"/>
    </source>
</evidence>
<evidence type="ECO:0000256" key="2">
    <source>
        <dbReference type="ARBA" id="ARBA00022448"/>
    </source>
</evidence>
<gene>
    <name evidence="17" type="ORF">PV328_005601</name>
</gene>
<reference evidence="17" key="1">
    <citation type="journal article" date="2023" name="bioRxiv">
        <title>Scaffold-level genome assemblies of two parasitoid biocontrol wasps reveal the parthenogenesis mechanism and an associated novel virus.</title>
        <authorList>
            <person name="Inwood S."/>
            <person name="Skelly J."/>
            <person name="Guhlin J."/>
            <person name="Harrop T."/>
            <person name="Goldson S."/>
            <person name="Dearden P."/>
        </authorList>
    </citation>
    <scope>NUCLEOTIDE SEQUENCE</scope>
    <source>
        <strain evidence="17">Irish</strain>
        <tissue evidence="17">Whole body</tissue>
    </source>
</reference>
<dbReference type="PANTHER" id="PTHR19359:SF150">
    <property type="entry name" value="CYTOCHROME B5"/>
    <property type="match status" value="1"/>
</dbReference>
<keyword evidence="10 14" id="KW-0472">Membrane</keyword>
<feature type="compositionally biased region" description="Basic and acidic residues" evidence="15">
    <location>
        <begin position="91"/>
        <end position="100"/>
    </location>
</feature>
<sequence length="141" mass="15790">MATPASTSTTKFYTRAEVATHKENRETWMIIHHNVYNVTGFLDEHPGGEEVLLDQAGKDSTEAFEDVGHSSDARQMMEPYKIGELVHEERNISTKDETKIKGWSNGNGDEDGSSGSWRSWLIPVALGVLATVIYRYFIAAR</sequence>
<dbReference type="EMBL" id="JAQQBS010000002">
    <property type="protein sequence ID" value="KAK0172261.1"/>
    <property type="molecule type" value="Genomic_DNA"/>
</dbReference>
<dbReference type="SUPFAM" id="SSF55856">
    <property type="entry name" value="Cytochrome b5-like heme/steroid binding domain"/>
    <property type="match status" value="1"/>
</dbReference>
<keyword evidence="5 14" id="KW-0479">Metal-binding</keyword>
<evidence type="ECO:0000256" key="14">
    <source>
        <dbReference type="RuleBase" id="RU362121"/>
    </source>
</evidence>
<dbReference type="Proteomes" id="UP001168990">
    <property type="component" value="Unassembled WGS sequence"/>
</dbReference>
<evidence type="ECO:0000259" key="16">
    <source>
        <dbReference type="PROSITE" id="PS50255"/>
    </source>
</evidence>
<dbReference type="GO" id="GO:0046872">
    <property type="term" value="F:metal ion binding"/>
    <property type="evidence" value="ECO:0007669"/>
    <property type="project" value="UniProtKB-UniRule"/>
</dbReference>
<dbReference type="PRINTS" id="PR00363">
    <property type="entry name" value="CYTOCHROMEB5"/>
</dbReference>
<dbReference type="Pfam" id="PF00173">
    <property type="entry name" value="Cyt-b5"/>
    <property type="match status" value="1"/>
</dbReference>
<evidence type="ECO:0000313" key="17">
    <source>
        <dbReference type="EMBL" id="KAK0172261.1"/>
    </source>
</evidence>
<dbReference type="PROSITE" id="PS00191">
    <property type="entry name" value="CYTOCHROME_B5_1"/>
    <property type="match status" value="1"/>
</dbReference>
<dbReference type="SMART" id="SM01117">
    <property type="entry name" value="Cyt-b5"/>
    <property type="match status" value="1"/>
</dbReference>
<evidence type="ECO:0000256" key="6">
    <source>
        <dbReference type="ARBA" id="ARBA00022824"/>
    </source>
</evidence>
<feature type="region of interest" description="Disordered" evidence="15">
    <location>
        <begin position="91"/>
        <end position="115"/>
    </location>
</feature>
<proteinExistence type="inferred from homology"/>
<keyword evidence="7" id="KW-0492">Microsome</keyword>
<dbReference type="GO" id="GO:0020037">
    <property type="term" value="F:heme binding"/>
    <property type="evidence" value="ECO:0007669"/>
    <property type="project" value="UniProtKB-UniRule"/>
</dbReference>
<dbReference type="GO" id="GO:0005789">
    <property type="term" value="C:endoplasmic reticulum membrane"/>
    <property type="evidence" value="ECO:0007669"/>
    <property type="project" value="UniProtKB-SubCell"/>
</dbReference>
<comment type="subcellular location">
    <subcellularLocation>
        <location evidence="1">Endoplasmic reticulum membrane</location>
        <topology evidence="1">Single-pass membrane protein</topology>
        <orientation evidence="1">Cytoplasmic side</orientation>
    </subcellularLocation>
    <subcellularLocation>
        <location evidence="11">Microsome membrane</location>
        <topology evidence="11">Single-pass membrane protein</topology>
        <orientation evidence="11">Cytoplasmic side</orientation>
    </subcellularLocation>
</comment>
<feature type="transmembrane region" description="Helical" evidence="14">
    <location>
        <begin position="120"/>
        <end position="138"/>
    </location>
</feature>
<dbReference type="PROSITE" id="PS50255">
    <property type="entry name" value="CYTOCHROME_B5_2"/>
    <property type="match status" value="1"/>
</dbReference>
<keyword evidence="4 14" id="KW-0812">Transmembrane</keyword>
<comment type="similarity">
    <text evidence="12 14">Belongs to the cytochrome b5 family.</text>
</comment>
<evidence type="ECO:0000256" key="9">
    <source>
        <dbReference type="ARBA" id="ARBA00023004"/>
    </source>
</evidence>
<protein>
    <recommendedName>
        <fullName evidence="13">Cytochrome b5</fullName>
    </recommendedName>
</protein>
<keyword evidence="2" id="KW-0813">Transport</keyword>